<dbReference type="InterPro" id="IPR000086">
    <property type="entry name" value="NUDIX_hydrolase_dom"/>
</dbReference>
<dbReference type="Proteomes" id="UP001065613">
    <property type="component" value="Chromosome"/>
</dbReference>
<feature type="domain" description="Nudix hydrolase" evidence="1">
    <location>
        <begin position="14"/>
        <end position="139"/>
    </location>
</feature>
<reference evidence="2" key="1">
    <citation type="submission" date="2021-04" db="EMBL/GenBank/DDBJ databases">
        <title>Genome sequence of Woronichinia naegeliana from Washington state freshwater lake bloom.</title>
        <authorList>
            <person name="Dreher T.W."/>
        </authorList>
    </citation>
    <scope>NUCLEOTIDE SEQUENCE</scope>
    <source>
        <strain evidence="2">WA131</strain>
    </source>
</reference>
<protein>
    <submittedName>
        <fullName evidence="2">NUDIX hydrolase</fullName>
    </submittedName>
</protein>
<dbReference type="GO" id="GO:0016787">
    <property type="term" value="F:hydrolase activity"/>
    <property type="evidence" value="ECO:0007669"/>
    <property type="project" value="UniProtKB-KW"/>
</dbReference>
<name>A0A977KZX8_9CYAN</name>
<keyword evidence="2" id="KW-0378">Hydrolase</keyword>
<dbReference type="InterPro" id="IPR015797">
    <property type="entry name" value="NUDIX_hydrolase-like_dom_sf"/>
</dbReference>
<evidence type="ECO:0000259" key="1">
    <source>
        <dbReference type="PROSITE" id="PS51462"/>
    </source>
</evidence>
<sequence>MNASCPTKNLANKSIPEVALAILYREGEFLLQLRDDIPTILYPGYWTLFGGHLEQNESPEIAVKREIREEIAFQLTQPQYFSCYQDEAAIRHVFYAPLTVPLTQLNLQEGWDFALVSKEAIIAGQVYSAQAQQTRPLGPKHQRILLDFLEARLN</sequence>
<gene>
    <name evidence="2" type="ORF">KA717_00065</name>
</gene>
<dbReference type="KEGG" id="wna:KA717_00065"/>
<dbReference type="SUPFAM" id="SSF55811">
    <property type="entry name" value="Nudix"/>
    <property type="match status" value="1"/>
</dbReference>
<evidence type="ECO:0000313" key="2">
    <source>
        <dbReference type="EMBL" id="UXE61470.1"/>
    </source>
</evidence>
<dbReference type="CDD" id="cd18882">
    <property type="entry name" value="NUDIX_Hydrolase"/>
    <property type="match status" value="1"/>
</dbReference>
<dbReference type="Pfam" id="PF00293">
    <property type="entry name" value="NUDIX"/>
    <property type="match status" value="1"/>
</dbReference>
<accession>A0A977KZX8</accession>
<dbReference type="EMBL" id="CP073041">
    <property type="protein sequence ID" value="UXE61470.1"/>
    <property type="molecule type" value="Genomic_DNA"/>
</dbReference>
<dbReference type="PROSITE" id="PS51462">
    <property type="entry name" value="NUDIX"/>
    <property type="match status" value="1"/>
</dbReference>
<dbReference type="AlphaFoldDB" id="A0A977KZX8"/>
<dbReference type="Gene3D" id="3.90.79.10">
    <property type="entry name" value="Nucleoside Triphosphate Pyrophosphohydrolase"/>
    <property type="match status" value="1"/>
</dbReference>
<proteinExistence type="predicted"/>
<organism evidence="2">
    <name type="scientific">Woronichinia naegeliana WA131</name>
    <dbReference type="NCBI Taxonomy" id="2824559"/>
    <lineage>
        <taxon>Bacteria</taxon>
        <taxon>Bacillati</taxon>
        <taxon>Cyanobacteriota</taxon>
        <taxon>Cyanophyceae</taxon>
        <taxon>Synechococcales</taxon>
        <taxon>Coelosphaeriaceae</taxon>
        <taxon>Woronichinia</taxon>
    </lineage>
</organism>